<organism evidence="6 7">
    <name type="scientific">Myripristis murdjan</name>
    <name type="common">pinecone soldierfish</name>
    <dbReference type="NCBI Taxonomy" id="586833"/>
    <lineage>
        <taxon>Eukaryota</taxon>
        <taxon>Metazoa</taxon>
        <taxon>Chordata</taxon>
        <taxon>Craniata</taxon>
        <taxon>Vertebrata</taxon>
        <taxon>Euteleostomi</taxon>
        <taxon>Actinopterygii</taxon>
        <taxon>Neopterygii</taxon>
        <taxon>Teleostei</taxon>
        <taxon>Neoteleostei</taxon>
        <taxon>Acanthomorphata</taxon>
        <taxon>Holocentriformes</taxon>
        <taxon>Holocentridae</taxon>
        <taxon>Myripristis</taxon>
    </lineage>
</organism>
<feature type="domain" description="B30.2/SPRY" evidence="5">
    <location>
        <begin position="4"/>
        <end position="200"/>
    </location>
</feature>
<proteinExistence type="predicted"/>
<sequence length="200" mass="22560">MVQLQFLLFQVCCVLFSPSDSCELKLDTNTANRNLVLSEDNRKVTGVRQKQPYLCHPERFEHCKQILCRDGLTGRCYWEVEWKGWVDIGLTYRGISRRGGGYDCGLGGNKNSWSLYCYDGGFSAWYNNRQTLIPAPPSSNRVAVYLDWPAGSLSFYSVSSDTLIHLHTFSSTFTEPLYPGFWILCGSGYSLGSSVSLCEI</sequence>
<dbReference type="SMART" id="SM00449">
    <property type="entry name" value="SPRY"/>
    <property type="match status" value="1"/>
</dbReference>
<keyword evidence="2" id="KW-0863">Zinc-finger</keyword>
<dbReference type="InterPro" id="IPR003879">
    <property type="entry name" value="Butyrophylin_SPRY"/>
</dbReference>
<dbReference type="AlphaFoldDB" id="A0A667XTA3"/>
<accession>A0A667XTA3</accession>
<dbReference type="PANTHER" id="PTHR25465">
    <property type="entry name" value="B-BOX DOMAIN CONTAINING"/>
    <property type="match status" value="1"/>
</dbReference>
<dbReference type="Pfam" id="PF00622">
    <property type="entry name" value="SPRY"/>
    <property type="match status" value="1"/>
</dbReference>
<dbReference type="InterPro" id="IPR051051">
    <property type="entry name" value="E3_ubiq-ligase_TRIM/RNF"/>
</dbReference>
<name>A0A667XTA3_9TELE</name>
<dbReference type="InterPro" id="IPR001870">
    <property type="entry name" value="B30.2/SPRY"/>
</dbReference>
<dbReference type="InterPro" id="IPR006574">
    <property type="entry name" value="PRY"/>
</dbReference>
<evidence type="ECO:0000256" key="3">
    <source>
        <dbReference type="ARBA" id="ARBA00022833"/>
    </source>
</evidence>
<dbReference type="GO" id="GO:0005737">
    <property type="term" value="C:cytoplasm"/>
    <property type="evidence" value="ECO:0007669"/>
    <property type="project" value="UniProtKB-ARBA"/>
</dbReference>
<evidence type="ECO:0000313" key="7">
    <source>
        <dbReference type="Proteomes" id="UP000472263"/>
    </source>
</evidence>
<evidence type="ECO:0000313" key="6">
    <source>
        <dbReference type="Ensembl" id="ENSMMDP00005015294.1"/>
    </source>
</evidence>
<protein>
    <recommendedName>
        <fullName evidence="5">B30.2/SPRY domain-containing protein</fullName>
    </recommendedName>
</protein>
<dbReference type="Gene3D" id="2.60.120.920">
    <property type="match status" value="1"/>
</dbReference>
<dbReference type="InterPro" id="IPR043136">
    <property type="entry name" value="B30.2/SPRY_sf"/>
</dbReference>
<keyword evidence="7" id="KW-1185">Reference proteome</keyword>
<reference evidence="6" key="1">
    <citation type="submission" date="2019-06" db="EMBL/GenBank/DDBJ databases">
        <authorList>
            <consortium name="Wellcome Sanger Institute Data Sharing"/>
        </authorList>
    </citation>
    <scope>NUCLEOTIDE SEQUENCE [LARGE SCALE GENOMIC DNA]</scope>
</reference>
<evidence type="ECO:0000256" key="2">
    <source>
        <dbReference type="ARBA" id="ARBA00022771"/>
    </source>
</evidence>
<dbReference type="PROSITE" id="PS50188">
    <property type="entry name" value="B302_SPRY"/>
    <property type="match status" value="1"/>
</dbReference>
<dbReference type="InParanoid" id="A0A667XTA3"/>
<keyword evidence="3" id="KW-0862">Zinc</keyword>
<dbReference type="InterPro" id="IPR013320">
    <property type="entry name" value="ConA-like_dom_sf"/>
</dbReference>
<evidence type="ECO:0000256" key="4">
    <source>
        <dbReference type="SAM" id="SignalP"/>
    </source>
</evidence>
<dbReference type="InterPro" id="IPR003877">
    <property type="entry name" value="SPRY_dom"/>
</dbReference>
<dbReference type="SUPFAM" id="SSF49899">
    <property type="entry name" value="Concanavalin A-like lectins/glucanases"/>
    <property type="match status" value="1"/>
</dbReference>
<dbReference type="GeneTree" id="ENSGT00940000154395"/>
<reference evidence="6" key="2">
    <citation type="submission" date="2025-08" db="UniProtKB">
        <authorList>
            <consortium name="Ensembl"/>
        </authorList>
    </citation>
    <scope>IDENTIFICATION</scope>
</reference>
<dbReference type="Proteomes" id="UP000472263">
    <property type="component" value="Chromosome 1"/>
</dbReference>
<reference evidence="6" key="3">
    <citation type="submission" date="2025-09" db="UniProtKB">
        <authorList>
            <consortium name="Ensembl"/>
        </authorList>
    </citation>
    <scope>IDENTIFICATION</scope>
</reference>
<dbReference type="PRINTS" id="PR01407">
    <property type="entry name" value="BUTYPHLNCDUF"/>
</dbReference>
<evidence type="ECO:0000256" key="1">
    <source>
        <dbReference type="ARBA" id="ARBA00022723"/>
    </source>
</evidence>
<feature type="signal peptide" evidence="4">
    <location>
        <begin position="1"/>
        <end position="21"/>
    </location>
</feature>
<keyword evidence="4" id="KW-0732">Signal</keyword>
<dbReference type="SMART" id="SM00589">
    <property type="entry name" value="PRY"/>
    <property type="match status" value="1"/>
</dbReference>
<evidence type="ECO:0000259" key="5">
    <source>
        <dbReference type="PROSITE" id="PS50188"/>
    </source>
</evidence>
<keyword evidence="1" id="KW-0479">Metal-binding</keyword>
<dbReference type="Ensembl" id="ENSMMDT00005015703.1">
    <property type="protein sequence ID" value="ENSMMDP00005015294.1"/>
    <property type="gene ID" value="ENSMMDG00005007820.1"/>
</dbReference>
<dbReference type="CDD" id="cd16040">
    <property type="entry name" value="SPRY_PRY_SNTX"/>
    <property type="match status" value="1"/>
</dbReference>
<dbReference type="PANTHER" id="PTHR25465:SF14">
    <property type="entry name" value="E3 UBIQUITIN-PROTEIN LIGASE TRIM65"/>
    <property type="match status" value="1"/>
</dbReference>
<feature type="chain" id="PRO_5025451594" description="B30.2/SPRY domain-containing protein" evidence="4">
    <location>
        <begin position="22"/>
        <end position="200"/>
    </location>
</feature>
<dbReference type="Pfam" id="PF13765">
    <property type="entry name" value="PRY"/>
    <property type="match status" value="1"/>
</dbReference>
<dbReference type="GO" id="GO:0008270">
    <property type="term" value="F:zinc ion binding"/>
    <property type="evidence" value="ECO:0007669"/>
    <property type="project" value="UniProtKB-KW"/>
</dbReference>